<protein>
    <submittedName>
        <fullName evidence="1">Uncharacterized protein</fullName>
    </submittedName>
</protein>
<accession>A0A0B6YVR4</accession>
<proteinExistence type="predicted"/>
<sequence length="71" mass="8435">KDESLKVATSRPKLMTPVTLSHVTLTPEANKDIKQEPTEVLRRSTRKRKRMEFFDYEETYKDDDLMDNKTM</sequence>
<dbReference type="AlphaFoldDB" id="A0A0B6YVR4"/>
<gene>
    <name evidence="1" type="primary">ORF38825</name>
</gene>
<reference evidence="1" key="1">
    <citation type="submission" date="2014-12" db="EMBL/GenBank/DDBJ databases">
        <title>Insight into the proteome of Arion vulgaris.</title>
        <authorList>
            <person name="Aradska J."/>
            <person name="Bulat T."/>
            <person name="Smidak R."/>
            <person name="Sarate P."/>
            <person name="Gangsoo J."/>
            <person name="Sialana F."/>
            <person name="Bilban M."/>
            <person name="Lubec G."/>
        </authorList>
    </citation>
    <scope>NUCLEOTIDE SEQUENCE</scope>
    <source>
        <tissue evidence="1">Skin</tissue>
    </source>
</reference>
<feature type="non-terminal residue" evidence="1">
    <location>
        <position position="1"/>
    </location>
</feature>
<organism evidence="1">
    <name type="scientific">Arion vulgaris</name>
    <dbReference type="NCBI Taxonomy" id="1028688"/>
    <lineage>
        <taxon>Eukaryota</taxon>
        <taxon>Metazoa</taxon>
        <taxon>Spiralia</taxon>
        <taxon>Lophotrochozoa</taxon>
        <taxon>Mollusca</taxon>
        <taxon>Gastropoda</taxon>
        <taxon>Heterobranchia</taxon>
        <taxon>Euthyneura</taxon>
        <taxon>Panpulmonata</taxon>
        <taxon>Eupulmonata</taxon>
        <taxon>Stylommatophora</taxon>
        <taxon>Helicina</taxon>
        <taxon>Arionoidea</taxon>
        <taxon>Arionidae</taxon>
        <taxon>Arion</taxon>
    </lineage>
</organism>
<name>A0A0B6YVR4_9EUPU</name>
<dbReference type="EMBL" id="HACG01013372">
    <property type="protein sequence ID" value="CEK60237.1"/>
    <property type="molecule type" value="Transcribed_RNA"/>
</dbReference>
<evidence type="ECO:0000313" key="1">
    <source>
        <dbReference type="EMBL" id="CEK60237.1"/>
    </source>
</evidence>
<feature type="non-terminal residue" evidence="1">
    <location>
        <position position="71"/>
    </location>
</feature>